<dbReference type="InterPro" id="IPR042184">
    <property type="entry name" value="YqeY/Aim41_N"/>
</dbReference>
<dbReference type="InterPro" id="IPR027417">
    <property type="entry name" value="P-loop_NTPase"/>
</dbReference>
<reference evidence="15" key="3">
    <citation type="submission" date="2023-05" db="EMBL/GenBank/DDBJ databases">
        <authorList>
            <person name="Smith C.H."/>
        </authorList>
    </citation>
    <scope>NUCLEOTIDE SEQUENCE</scope>
    <source>
        <strain evidence="15">CHS0354</strain>
        <tissue evidence="15">Mantle</tissue>
    </source>
</reference>
<dbReference type="InterPro" id="IPR003439">
    <property type="entry name" value="ABC_transporter-like_ATP-bd"/>
</dbReference>
<dbReference type="GO" id="GO:0016887">
    <property type="term" value="F:ATP hydrolysis activity"/>
    <property type="evidence" value="ECO:0007669"/>
    <property type="project" value="InterPro"/>
</dbReference>
<dbReference type="GO" id="GO:0016884">
    <property type="term" value="F:carbon-nitrogen ligase activity, with glutamine as amido-N-donor"/>
    <property type="evidence" value="ECO:0007669"/>
    <property type="project" value="InterPro"/>
</dbReference>
<keyword evidence="9" id="KW-0862">Zinc</keyword>
<dbReference type="InterPro" id="IPR003789">
    <property type="entry name" value="Asn/Gln_tRNA_amidoTrase-B-like"/>
</dbReference>
<dbReference type="Pfam" id="PF17760">
    <property type="entry name" value="UvrA_inter"/>
    <property type="match status" value="1"/>
</dbReference>
<keyword evidence="2" id="KW-0963">Cytoplasm</keyword>
<dbReference type="GO" id="GO:0005524">
    <property type="term" value="F:ATP binding"/>
    <property type="evidence" value="ECO:0007669"/>
    <property type="project" value="UniProtKB-KW"/>
</dbReference>
<protein>
    <recommendedName>
        <fullName evidence="14">ABC transporter domain-containing protein</fullName>
    </recommendedName>
</protein>
<keyword evidence="8" id="KW-0863">Zinc-finger</keyword>
<dbReference type="PROSITE" id="PS00211">
    <property type="entry name" value="ABC_TRANSPORTER_1"/>
    <property type="match status" value="2"/>
</dbReference>
<evidence type="ECO:0000256" key="8">
    <source>
        <dbReference type="ARBA" id="ARBA00022771"/>
    </source>
</evidence>
<keyword evidence="5" id="KW-0547">Nucleotide-binding</keyword>
<dbReference type="InterPro" id="IPR017871">
    <property type="entry name" value="ABC_transporter-like_CS"/>
</dbReference>
<dbReference type="Gene3D" id="1.10.1510.10">
    <property type="entry name" value="Uncharacterised protein YqeY/AIM41 PF09424, N-terminal domain"/>
    <property type="match status" value="1"/>
</dbReference>
<dbReference type="Gene3D" id="1.10.8.280">
    <property type="entry name" value="ABC transporter ATPase domain-like"/>
    <property type="match status" value="1"/>
</dbReference>
<sequence length="1018" mass="112968">MSEIVVQGARVHNLKNVHIRLPHGKLIVITGVSGSGKSSLAFDTIYAEAQRRFVETLSSYARQFMGTLERPDVDFIEGLSPSISIEQKTVSKNPRSTVGTITEVYDFLRLLYARVGEKEHAASLGGLQVQTEQDIVSAILSFPKQCLIQILAPVVSGRKGHYRELFEALRKKGFIKVRVDGVVMDIEKNMRLDRYKIHDIDIWIDQMAVNRENEMRIKSAVNTGLKNSFNNVSVTCEQIFPEKRVHQFVKVTSEMGTRSAMMYAPNMFSFNSKYGACTSCEGLGEELGISEELVVSGPGLSLVDGAIAPLGKQSDSGMWRKVKAVCEQFSISLSSPFESLSIEHQKLILYGSAKEKFFIKVTHGRESFTLPIVFDGIVGFLREEIEQSSSVQRKRWAESFLKATVCKDCNGARLKPESLELKINGKNISEVASFSILECKAFMNTLKTALPTRVQKIASPILTEITKRLNFLTNVGLDYLTLNRSSTTISGGEAQRIRLAAQLGSQLTGVLYILDEPSIGLHQRDNESLIKSLEMLRDMDNTIIVVEHDKEIMKRADWIVDIGPGAGEHGGQVVAEGTYSTLIQSKTSATGHYLSNARRIDVPRVRRQGSGNFIRIEGCIGHNLKSVTLSIPLGTFVVVTGVSGSGKSSLINETLYPILAAHVYNSRYRTLPYTKTSGLEHIDKVINVDQSPIGRTPRSNPATYTGVFTHIRNLFASFPESKLRGYKEGRFSFNVKGGRCSDCEGDGVKRIEMNFLPDVFVTCETCRGRRYNRETLQDMSSWVNLQPALSGGEAQRIKLATELAKRQTGKTVYVFDEPTTGLHFQDIEALLSTLHQLAEAKNTVIVIEHNLDVIKQADWLIDVGPGSGMAGETIAEDLKIAMRAGNKVELEVIRGIRKALQEKEITIRQNGVGKLSEEQETQVLLSLAKQRRDSIEQFKTGQRDDLAEKEATELSILMRYLPQQLSEDDVRKKIMELITTLGVTSSKDFGKLMGAATKALKGQADGNIIQKIAKELLQ</sequence>
<reference evidence="15" key="2">
    <citation type="journal article" date="2021" name="Genome Biol. Evol.">
        <title>Developing a high-quality reference genome for a parasitic bivalve with doubly uniparental inheritance (Bivalvia: Unionida).</title>
        <authorList>
            <person name="Smith C.H."/>
        </authorList>
    </citation>
    <scope>NUCLEOTIDE SEQUENCE</scope>
    <source>
        <strain evidence="15">CHS0354</strain>
        <tissue evidence="15">Mantle</tissue>
    </source>
</reference>
<evidence type="ECO:0000256" key="13">
    <source>
        <dbReference type="ARBA" id="ARBA00023204"/>
    </source>
</evidence>
<evidence type="ECO:0000256" key="5">
    <source>
        <dbReference type="ARBA" id="ARBA00022741"/>
    </source>
</evidence>
<name>A0AAE0VLD5_9BIVA</name>
<evidence type="ECO:0000256" key="10">
    <source>
        <dbReference type="ARBA" id="ARBA00022840"/>
    </source>
</evidence>
<keyword evidence="10" id="KW-0067">ATP-binding</keyword>
<organism evidence="15 16">
    <name type="scientific">Potamilus streckersoni</name>
    <dbReference type="NCBI Taxonomy" id="2493646"/>
    <lineage>
        <taxon>Eukaryota</taxon>
        <taxon>Metazoa</taxon>
        <taxon>Spiralia</taxon>
        <taxon>Lophotrochozoa</taxon>
        <taxon>Mollusca</taxon>
        <taxon>Bivalvia</taxon>
        <taxon>Autobranchia</taxon>
        <taxon>Heteroconchia</taxon>
        <taxon>Palaeoheterodonta</taxon>
        <taxon>Unionida</taxon>
        <taxon>Unionoidea</taxon>
        <taxon>Unionidae</taxon>
        <taxon>Ambleminae</taxon>
        <taxon>Lampsilini</taxon>
        <taxon>Potamilus</taxon>
    </lineage>
</organism>
<evidence type="ECO:0000256" key="11">
    <source>
        <dbReference type="ARBA" id="ARBA00022881"/>
    </source>
</evidence>
<evidence type="ECO:0000256" key="6">
    <source>
        <dbReference type="ARBA" id="ARBA00022763"/>
    </source>
</evidence>
<evidence type="ECO:0000256" key="7">
    <source>
        <dbReference type="ARBA" id="ARBA00022769"/>
    </source>
</evidence>
<dbReference type="Pfam" id="PF17755">
    <property type="entry name" value="UvrA_DNA-bind"/>
    <property type="match status" value="1"/>
</dbReference>
<dbReference type="AlphaFoldDB" id="A0AAE0VLD5"/>
<evidence type="ECO:0000256" key="1">
    <source>
        <dbReference type="ARBA" id="ARBA00004496"/>
    </source>
</evidence>
<keyword evidence="7" id="KW-0228">DNA excision</keyword>
<keyword evidence="16" id="KW-1185">Reference proteome</keyword>
<dbReference type="GO" id="GO:0009380">
    <property type="term" value="C:excinuclease repair complex"/>
    <property type="evidence" value="ECO:0007669"/>
    <property type="project" value="InterPro"/>
</dbReference>
<evidence type="ECO:0000313" key="15">
    <source>
        <dbReference type="EMBL" id="KAK3582194.1"/>
    </source>
</evidence>
<dbReference type="Gene3D" id="3.40.50.300">
    <property type="entry name" value="P-loop containing nucleotide triphosphate hydrolases"/>
    <property type="match status" value="4"/>
</dbReference>
<evidence type="ECO:0000256" key="4">
    <source>
        <dbReference type="ARBA" id="ARBA00022737"/>
    </source>
</evidence>
<dbReference type="Gene3D" id="1.20.1580.10">
    <property type="entry name" value="ABC transporter ATPase like domain"/>
    <property type="match status" value="4"/>
</dbReference>
<dbReference type="Proteomes" id="UP001195483">
    <property type="component" value="Unassembled WGS sequence"/>
</dbReference>
<dbReference type="GO" id="GO:0008270">
    <property type="term" value="F:zinc ion binding"/>
    <property type="evidence" value="ECO:0007669"/>
    <property type="project" value="UniProtKB-KW"/>
</dbReference>
<dbReference type="InterPro" id="IPR023168">
    <property type="entry name" value="GatB_Yqey_C_2"/>
</dbReference>
<dbReference type="PROSITE" id="PS50893">
    <property type="entry name" value="ABC_TRANSPORTER_2"/>
    <property type="match status" value="1"/>
</dbReference>
<reference evidence="15" key="1">
    <citation type="journal article" date="2021" name="Genome Biol. Evol.">
        <title>A High-Quality Reference Genome for a Parasitic Bivalve with Doubly Uniparental Inheritance (Bivalvia: Unionida).</title>
        <authorList>
            <person name="Smith C.H."/>
        </authorList>
    </citation>
    <scope>NUCLEOTIDE SEQUENCE</scope>
    <source>
        <strain evidence="15">CHS0354</strain>
    </source>
</reference>
<keyword evidence="6" id="KW-0227">DNA damage</keyword>
<dbReference type="Gene3D" id="3.30.190.20">
    <property type="match status" value="1"/>
</dbReference>
<evidence type="ECO:0000313" key="16">
    <source>
        <dbReference type="Proteomes" id="UP001195483"/>
    </source>
</evidence>
<comment type="caution">
    <text evidence="15">The sequence shown here is derived from an EMBL/GenBank/DDBJ whole genome shotgun (WGS) entry which is preliminary data.</text>
</comment>
<proteinExistence type="predicted"/>
<comment type="subcellular location">
    <subcellularLocation>
        <location evidence="1">Cytoplasm</location>
    </subcellularLocation>
</comment>
<dbReference type="SUPFAM" id="SSF52540">
    <property type="entry name" value="P-loop containing nucleoside triphosphate hydrolases"/>
    <property type="match status" value="2"/>
</dbReference>
<evidence type="ECO:0000256" key="2">
    <source>
        <dbReference type="ARBA" id="ARBA00022490"/>
    </source>
</evidence>
<dbReference type="InterPro" id="IPR004602">
    <property type="entry name" value="UvrA"/>
</dbReference>
<dbReference type="InterPro" id="IPR041102">
    <property type="entry name" value="UvrA_inter"/>
</dbReference>
<dbReference type="Pfam" id="PF09424">
    <property type="entry name" value="YqeY"/>
    <property type="match status" value="1"/>
</dbReference>
<dbReference type="GO" id="GO:0006289">
    <property type="term" value="P:nucleotide-excision repair"/>
    <property type="evidence" value="ECO:0007669"/>
    <property type="project" value="InterPro"/>
</dbReference>
<dbReference type="PANTHER" id="PTHR43152:SF3">
    <property type="entry name" value="UVRABC SYSTEM PROTEIN A"/>
    <property type="match status" value="1"/>
</dbReference>
<dbReference type="SUPFAM" id="SSF89095">
    <property type="entry name" value="GatB/YqeY motif"/>
    <property type="match status" value="1"/>
</dbReference>
<keyword evidence="12" id="KW-0238">DNA-binding</keyword>
<evidence type="ECO:0000256" key="12">
    <source>
        <dbReference type="ARBA" id="ARBA00023125"/>
    </source>
</evidence>
<dbReference type="GO" id="GO:0003677">
    <property type="term" value="F:DNA binding"/>
    <property type="evidence" value="ECO:0007669"/>
    <property type="project" value="UniProtKB-KW"/>
</dbReference>
<dbReference type="InterPro" id="IPR041552">
    <property type="entry name" value="UvrA_DNA-bd"/>
</dbReference>
<keyword evidence="11" id="KW-0267">Excision nuclease</keyword>
<feature type="domain" description="ABC transporter" evidence="14">
    <location>
        <begin position="597"/>
        <end position="890"/>
    </location>
</feature>
<keyword evidence="13" id="KW-0234">DNA repair</keyword>
<dbReference type="PANTHER" id="PTHR43152">
    <property type="entry name" value="UVRABC SYSTEM PROTEIN A"/>
    <property type="match status" value="1"/>
</dbReference>
<dbReference type="InterPro" id="IPR019004">
    <property type="entry name" value="YqeY/Aim41"/>
</dbReference>
<gene>
    <name evidence="15" type="ORF">CHS0354_023730</name>
</gene>
<keyword evidence="3" id="KW-0479">Metal-binding</keyword>
<evidence type="ECO:0000259" key="14">
    <source>
        <dbReference type="PROSITE" id="PS50893"/>
    </source>
</evidence>
<accession>A0AAE0VLD5</accession>
<dbReference type="EMBL" id="JAEAOA010001427">
    <property type="protein sequence ID" value="KAK3582194.1"/>
    <property type="molecule type" value="Genomic_DNA"/>
</dbReference>
<evidence type="ECO:0000256" key="3">
    <source>
        <dbReference type="ARBA" id="ARBA00022723"/>
    </source>
</evidence>
<evidence type="ECO:0000256" key="9">
    <source>
        <dbReference type="ARBA" id="ARBA00022833"/>
    </source>
</evidence>
<dbReference type="Gene3D" id="1.10.10.410">
    <property type="match status" value="1"/>
</dbReference>
<keyword evidence="4" id="KW-0677">Repeat</keyword>
<dbReference type="GO" id="GO:0005737">
    <property type="term" value="C:cytoplasm"/>
    <property type="evidence" value="ECO:0007669"/>
    <property type="project" value="UniProtKB-SubCell"/>
</dbReference>
<dbReference type="GO" id="GO:0004518">
    <property type="term" value="F:nuclease activity"/>
    <property type="evidence" value="ECO:0007669"/>
    <property type="project" value="UniProtKB-KW"/>
</dbReference>
<dbReference type="NCBIfam" id="TIGR00630">
    <property type="entry name" value="uvra"/>
    <property type="match status" value="1"/>
</dbReference>